<gene>
    <name evidence="2" type="ordered locus">Rumal_1875</name>
</gene>
<dbReference type="SUPFAM" id="SSF56300">
    <property type="entry name" value="Metallo-dependent phosphatases"/>
    <property type="match status" value="1"/>
</dbReference>
<dbReference type="CDD" id="cd00838">
    <property type="entry name" value="MPP_superfamily"/>
    <property type="match status" value="1"/>
</dbReference>
<dbReference type="Proteomes" id="UP000006919">
    <property type="component" value="Chromosome"/>
</dbReference>
<evidence type="ECO:0000313" key="3">
    <source>
        <dbReference type="Proteomes" id="UP000006919"/>
    </source>
</evidence>
<dbReference type="InterPro" id="IPR029052">
    <property type="entry name" value="Metallo-depent_PP-like"/>
</dbReference>
<reference evidence="2 3" key="1">
    <citation type="journal article" date="2011" name="J. Bacteriol.">
        <title>Complete genome of the cellulolytic ruminal bacterium Ruminococcus albus 7.</title>
        <authorList>
            <person name="Suen G."/>
            <person name="Stevenson D.M."/>
            <person name="Bruce D.C."/>
            <person name="Chertkov O."/>
            <person name="Copeland A."/>
            <person name="Cheng J.F."/>
            <person name="Detter C."/>
            <person name="Detter J.C."/>
            <person name="Goodwin L.A."/>
            <person name="Han C.S."/>
            <person name="Hauser L.J."/>
            <person name="Ivanova N.N."/>
            <person name="Kyrpides N.C."/>
            <person name="Land M.L."/>
            <person name="Lapidus A."/>
            <person name="Lucas S."/>
            <person name="Ovchinnikova G."/>
            <person name="Pitluck S."/>
            <person name="Tapia R."/>
            <person name="Woyke T."/>
            <person name="Boyum J."/>
            <person name="Mead D."/>
            <person name="Weimer P.J."/>
        </authorList>
    </citation>
    <scope>NUCLEOTIDE SEQUENCE [LARGE SCALE GENOMIC DNA]</scope>
    <source>
        <strain evidence="3">ATCC 27210 / DSM 20455 / JCM 14654 / NCDO 2250 / 7</strain>
    </source>
</reference>
<dbReference type="OrthoDB" id="9787800at2"/>
<feature type="domain" description="Calcineurin-like phosphoesterase" evidence="1">
    <location>
        <begin position="2"/>
        <end position="212"/>
    </location>
</feature>
<sequence>MILITGDIHGCADICKLAAKANPLQKKMTKEDMLIIAGDFGLVWNNDAEDLWWRKWLDLKPYTTLFVDGNHENFDLLETFEEVDFNGGRAHRIGNSIYHLKRGEMFELQGKKFFTMGGAESHDKEFRTLGVSIWEQELPNEDEYAHALDTLEKNNWRTDYVVTHCAPSPIQQEIASKLGLENEYPDNRLNAFLDEISKKLDYKGWFAGHYHTDLVSEIEPRFTVLFNKIIEVI</sequence>
<dbReference type="Pfam" id="PF00149">
    <property type="entry name" value="Metallophos"/>
    <property type="match status" value="1"/>
</dbReference>
<dbReference type="RefSeq" id="WP_013498537.1">
    <property type="nucleotide sequence ID" value="NC_014833.1"/>
</dbReference>
<dbReference type="InterPro" id="IPR004843">
    <property type="entry name" value="Calcineurin-like_PHP"/>
</dbReference>
<organism evidence="2 3">
    <name type="scientific">Ruminococcus albus (strain ATCC 27210 / DSM 20455 / JCM 14654 / NCDO 2250 / 7)</name>
    <dbReference type="NCBI Taxonomy" id="697329"/>
    <lineage>
        <taxon>Bacteria</taxon>
        <taxon>Bacillati</taxon>
        <taxon>Bacillota</taxon>
        <taxon>Clostridia</taxon>
        <taxon>Eubacteriales</taxon>
        <taxon>Oscillospiraceae</taxon>
        <taxon>Ruminococcus</taxon>
    </lineage>
</organism>
<evidence type="ECO:0000313" key="2">
    <source>
        <dbReference type="EMBL" id="ADU22373.1"/>
    </source>
</evidence>
<dbReference type="Gene3D" id="3.60.21.10">
    <property type="match status" value="1"/>
</dbReference>
<dbReference type="eggNOG" id="COG1409">
    <property type="taxonomic scope" value="Bacteria"/>
</dbReference>
<name>E6UAF1_RUMA7</name>
<dbReference type="EMBL" id="CP002403">
    <property type="protein sequence ID" value="ADU22373.1"/>
    <property type="molecule type" value="Genomic_DNA"/>
</dbReference>
<protein>
    <submittedName>
        <fullName evidence="2">Metallophosphoesterase</fullName>
    </submittedName>
</protein>
<dbReference type="GO" id="GO:0016787">
    <property type="term" value="F:hydrolase activity"/>
    <property type="evidence" value="ECO:0007669"/>
    <property type="project" value="InterPro"/>
</dbReference>
<dbReference type="STRING" id="697329.Rumal_1875"/>
<dbReference type="KEGG" id="ral:Rumal_1875"/>
<evidence type="ECO:0000259" key="1">
    <source>
        <dbReference type="Pfam" id="PF00149"/>
    </source>
</evidence>
<dbReference type="AlphaFoldDB" id="E6UAF1"/>
<accession>E6UAF1</accession>
<dbReference type="HOGENOM" id="CLU_074814_1_1_9"/>
<proteinExistence type="predicted"/>